<accession>C5DKE4</accession>
<dbReference type="HOGENOM" id="CLU_2527868_0_0_1"/>
<dbReference type="GeneID" id="8292577"/>
<organism evidence="1 2">
    <name type="scientific">Lachancea thermotolerans (strain ATCC 56472 / CBS 6340 / NRRL Y-8284)</name>
    <name type="common">Yeast</name>
    <name type="synonym">Kluyveromyces thermotolerans</name>
    <dbReference type="NCBI Taxonomy" id="559295"/>
    <lineage>
        <taxon>Eukaryota</taxon>
        <taxon>Fungi</taxon>
        <taxon>Dikarya</taxon>
        <taxon>Ascomycota</taxon>
        <taxon>Saccharomycotina</taxon>
        <taxon>Saccharomycetes</taxon>
        <taxon>Saccharomycetales</taxon>
        <taxon>Saccharomycetaceae</taxon>
        <taxon>Lachancea</taxon>
    </lineage>
</organism>
<dbReference type="EMBL" id="CU928170">
    <property type="protein sequence ID" value="CAR23945.1"/>
    <property type="molecule type" value="Genomic_DNA"/>
</dbReference>
<proteinExistence type="predicted"/>
<keyword evidence="2" id="KW-1185">Reference proteome</keyword>
<protein>
    <submittedName>
        <fullName evidence="1">KLTH0F04004p</fullName>
    </submittedName>
</protein>
<dbReference type="AlphaFoldDB" id="C5DKE4"/>
<evidence type="ECO:0000313" key="1">
    <source>
        <dbReference type="EMBL" id="CAR23945.1"/>
    </source>
</evidence>
<dbReference type="RefSeq" id="XP_002554382.1">
    <property type="nucleotide sequence ID" value="XM_002554336.1"/>
</dbReference>
<dbReference type="Proteomes" id="UP000002036">
    <property type="component" value="Chromosome F"/>
</dbReference>
<sequence length="84" mass="9552">MLYKVSIDQHTLDYAGNETIDDTDLWLNRLDRHGVATRLWVAQDMLDIESAEVVAGSKGTNFFSWISRRYTVVGSRITNAMCVL</sequence>
<name>C5DKE4_LACTC</name>
<dbReference type="KEGG" id="lth:KLTH0F04004g"/>
<evidence type="ECO:0000313" key="2">
    <source>
        <dbReference type="Proteomes" id="UP000002036"/>
    </source>
</evidence>
<dbReference type="InParanoid" id="C5DKE4"/>
<gene>
    <name evidence="1" type="ordered locus">KLTH0F04004g</name>
</gene>
<reference evidence="1 2" key="1">
    <citation type="journal article" date="2009" name="Genome Res.">
        <title>Comparative genomics of protoploid Saccharomycetaceae.</title>
        <authorList>
            <consortium name="The Genolevures Consortium"/>
            <person name="Souciet J.-L."/>
            <person name="Dujon B."/>
            <person name="Gaillardin C."/>
            <person name="Johnston M."/>
            <person name="Baret P.V."/>
            <person name="Cliften P."/>
            <person name="Sherman D.J."/>
            <person name="Weissenbach J."/>
            <person name="Westhof E."/>
            <person name="Wincker P."/>
            <person name="Jubin C."/>
            <person name="Poulain J."/>
            <person name="Barbe V."/>
            <person name="Segurens B."/>
            <person name="Artiguenave F."/>
            <person name="Anthouard V."/>
            <person name="Vacherie B."/>
            <person name="Val M.-E."/>
            <person name="Fulton R.S."/>
            <person name="Minx P."/>
            <person name="Wilson R."/>
            <person name="Durrens P."/>
            <person name="Jean G."/>
            <person name="Marck C."/>
            <person name="Martin T."/>
            <person name="Nikolski M."/>
            <person name="Rolland T."/>
            <person name="Seret M.-L."/>
            <person name="Casaregola S."/>
            <person name="Despons L."/>
            <person name="Fairhead C."/>
            <person name="Fischer G."/>
            <person name="Lafontaine I."/>
            <person name="Leh V."/>
            <person name="Lemaire M."/>
            <person name="de Montigny J."/>
            <person name="Neuveglise C."/>
            <person name="Thierry A."/>
            <person name="Blanc-Lenfle I."/>
            <person name="Bleykasten C."/>
            <person name="Diffels J."/>
            <person name="Fritsch E."/>
            <person name="Frangeul L."/>
            <person name="Goeffon A."/>
            <person name="Jauniaux N."/>
            <person name="Kachouri-Lafond R."/>
            <person name="Payen C."/>
            <person name="Potier S."/>
            <person name="Pribylova L."/>
            <person name="Ozanne C."/>
            <person name="Richard G.-F."/>
            <person name="Sacerdot C."/>
            <person name="Straub M.-L."/>
            <person name="Talla E."/>
        </authorList>
    </citation>
    <scope>NUCLEOTIDE SEQUENCE [LARGE SCALE GENOMIC DNA]</scope>
    <source>
        <strain evidence="2">ATCC 56472 / CBS 6340 / NRRL Y-8284</strain>
    </source>
</reference>